<dbReference type="InterPro" id="IPR043502">
    <property type="entry name" value="DNA/RNA_pol_sf"/>
</dbReference>
<dbReference type="CDD" id="cd09272">
    <property type="entry name" value="RNase_HI_RT_Ty1"/>
    <property type="match status" value="1"/>
</dbReference>
<dbReference type="SUPFAM" id="SSF56672">
    <property type="entry name" value="DNA/RNA polymerases"/>
    <property type="match status" value="1"/>
</dbReference>
<dbReference type="PANTHER" id="PTHR11439">
    <property type="entry name" value="GAG-POL-RELATED RETROTRANSPOSON"/>
    <property type="match status" value="1"/>
</dbReference>
<dbReference type="SUPFAM" id="SSF53098">
    <property type="entry name" value="Ribonuclease H-like"/>
    <property type="match status" value="1"/>
</dbReference>
<name>A0A6L2MCD4_TANCI</name>
<comment type="caution">
    <text evidence="2">The sequence shown here is derived from an EMBL/GenBank/DDBJ whole genome shotgun (WGS) entry which is preliminary data.</text>
</comment>
<dbReference type="Gene3D" id="3.30.70.270">
    <property type="match status" value="1"/>
</dbReference>
<dbReference type="InterPro" id="IPR012337">
    <property type="entry name" value="RNaseH-like_sf"/>
</dbReference>
<dbReference type="Gene3D" id="3.30.420.10">
    <property type="entry name" value="Ribonuclease H-like superfamily/Ribonuclease H"/>
    <property type="match status" value="1"/>
</dbReference>
<dbReference type="GO" id="GO:0003964">
    <property type="term" value="F:RNA-directed DNA polymerase activity"/>
    <property type="evidence" value="ECO:0007669"/>
    <property type="project" value="UniProtKB-KW"/>
</dbReference>
<organism evidence="2">
    <name type="scientific">Tanacetum cinerariifolium</name>
    <name type="common">Dalmatian daisy</name>
    <name type="synonym">Chrysanthemum cinerariifolium</name>
    <dbReference type="NCBI Taxonomy" id="118510"/>
    <lineage>
        <taxon>Eukaryota</taxon>
        <taxon>Viridiplantae</taxon>
        <taxon>Streptophyta</taxon>
        <taxon>Embryophyta</taxon>
        <taxon>Tracheophyta</taxon>
        <taxon>Spermatophyta</taxon>
        <taxon>Magnoliopsida</taxon>
        <taxon>eudicotyledons</taxon>
        <taxon>Gunneridae</taxon>
        <taxon>Pentapetalae</taxon>
        <taxon>asterids</taxon>
        <taxon>campanulids</taxon>
        <taxon>Asterales</taxon>
        <taxon>Asteraceae</taxon>
        <taxon>Asteroideae</taxon>
        <taxon>Anthemideae</taxon>
        <taxon>Anthemidinae</taxon>
        <taxon>Tanacetum</taxon>
    </lineage>
</organism>
<dbReference type="Pfam" id="PF00078">
    <property type="entry name" value="RVT_1"/>
    <property type="match status" value="1"/>
</dbReference>
<accession>A0A6L2MCD4</accession>
<dbReference type="PROSITE" id="PS50994">
    <property type="entry name" value="INTEGRASE"/>
    <property type="match status" value="1"/>
</dbReference>
<dbReference type="AlphaFoldDB" id="A0A6L2MCD4"/>
<evidence type="ECO:0000259" key="1">
    <source>
        <dbReference type="PROSITE" id="PS50994"/>
    </source>
</evidence>
<dbReference type="InterPro" id="IPR000477">
    <property type="entry name" value="RT_dom"/>
</dbReference>
<dbReference type="InterPro" id="IPR043128">
    <property type="entry name" value="Rev_trsase/Diguanyl_cyclase"/>
</dbReference>
<dbReference type="InterPro" id="IPR001584">
    <property type="entry name" value="Integrase_cat-core"/>
</dbReference>
<keyword evidence="2" id="KW-0548">Nucleotidyltransferase</keyword>
<dbReference type="GO" id="GO:0003676">
    <property type="term" value="F:nucleic acid binding"/>
    <property type="evidence" value="ECO:0007669"/>
    <property type="project" value="InterPro"/>
</dbReference>
<feature type="domain" description="Integrase catalytic" evidence="1">
    <location>
        <begin position="474"/>
        <end position="595"/>
    </location>
</feature>
<keyword evidence="2" id="KW-0695">RNA-directed DNA polymerase</keyword>
<sequence length="813" mass="92359">MTTPAMMKVVEETCVTCGGAHPYYDCIATDSNTSSACAATGPLPSNTIANLRGDLKAITTRSGVSYDGPHIPPPFSSLTKVVERVPEVTKDTVQPNELPNLDDDYYDMKGDILYLEKLLNEDPSSNLPLVKTEDLKQVDATMTKPSIEKPPELELKELPSHLEYAFLEGTDKLPIIISKELKDEEKSALIKIPIDPQDQEKTTFTYSYGTLLTDETMEVFMDDFSVFDDSFSSCLSHLDKMLKRCEDTNLVLNWEKCHFMVKEGIVLGHKISKSEIEVDRAKVDVISKLPHPISVKVLSKTIVYTDHSALKYLLAKQDAMTRLLWWILLLQEFDVIIRDKKGAKNLAADHLRCVHGQEAVDILTACHNRPTGGHYGANLTAKKSLISVFIGRLFTVMPMTWSHGVTLFNVKEKSHNVMKSLKMQFKFARFLTFGESTLWDRSRLLKGTNIFWWPFTICLNGWKRKRSPLYDARVVVKFLKSLFARFRTPRAIISDRGTHFFNDQLTKVMLKYGVTHRILTAYHPQTSGQVKVSNPGLKRILESTVGENHAFLSDKLNDALWAFCTAFKTPIGCTSYKLVYGKAFHLPIELKHKAYWALKHCNFDLKTTGDHQKVQLNELNKLQDQAYEKSLIYKEKTKKIHNSKIKNRVFNVDADYAGCKDTFKSTSGGAQFLGEKLVSWSSKKQDGTALSTAEAEYVSLSACCAQVLWMRTQLTDNGFHFNKILIYCDSKSAIAISCNPVQHSRTKHIAVRYHFIKEHVENGTIELYFVKTDYQLADIFTKALPTNRFNYLVRRLCMRSVSPKELDRLVKSQ</sequence>
<proteinExistence type="predicted"/>
<gene>
    <name evidence="2" type="ORF">Tci_042162</name>
</gene>
<dbReference type="PANTHER" id="PTHR11439:SF470">
    <property type="entry name" value="CYSTEINE-RICH RLK (RECEPTOR-LIKE PROTEIN KINASE) 8"/>
    <property type="match status" value="1"/>
</dbReference>
<evidence type="ECO:0000313" key="2">
    <source>
        <dbReference type="EMBL" id="GEU70184.1"/>
    </source>
</evidence>
<protein>
    <submittedName>
        <fullName evidence="2">Reverse transcriptase domain-containing protein</fullName>
    </submittedName>
</protein>
<keyword evidence="2" id="KW-0808">Transferase</keyword>
<dbReference type="GO" id="GO:0015074">
    <property type="term" value="P:DNA integration"/>
    <property type="evidence" value="ECO:0007669"/>
    <property type="project" value="InterPro"/>
</dbReference>
<dbReference type="InterPro" id="IPR036397">
    <property type="entry name" value="RNaseH_sf"/>
</dbReference>
<dbReference type="EMBL" id="BKCJ010006067">
    <property type="protein sequence ID" value="GEU70184.1"/>
    <property type="molecule type" value="Genomic_DNA"/>
</dbReference>
<reference evidence="2" key="1">
    <citation type="journal article" date="2019" name="Sci. Rep.">
        <title>Draft genome of Tanacetum cinerariifolium, the natural source of mosquito coil.</title>
        <authorList>
            <person name="Yamashiro T."/>
            <person name="Shiraishi A."/>
            <person name="Satake H."/>
            <person name="Nakayama K."/>
        </authorList>
    </citation>
    <scope>NUCLEOTIDE SEQUENCE</scope>
</reference>